<dbReference type="EMBL" id="JAZHFV010000003">
    <property type="protein sequence ID" value="MEX4008242.1"/>
    <property type="molecule type" value="Genomic_DNA"/>
</dbReference>
<evidence type="ECO:0000256" key="6">
    <source>
        <dbReference type="ARBA" id="ARBA00022989"/>
    </source>
</evidence>
<sequence length="231" mass="26038">MELLWPTLALLALVVIVFAAERRYPELVSRIEENILATLLAIITFVSFTQVIARYGFNTGWSGALEFTRVMFAWMILFGMSYGIKHGVHLGVDAFVRLLPSNLFRLAALFAAVCVFLYAFVLLYAGWLALLGVDVSTNWRQTGAIGYWTFMFDRGTGLDDLKYPLWMQETFGLQDRVQRWIAYIMLPAGLALLALRAVQGFVAILRGEREMLIASHEAEDLVSEARKTAVD</sequence>
<dbReference type="PANTHER" id="PTHR35011:SF2">
    <property type="entry name" value="2,3-DIKETO-L-GULONATE TRAP TRANSPORTER SMALL PERMEASE PROTEIN YIAM"/>
    <property type="match status" value="1"/>
</dbReference>
<comment type="caution">
    <text evidence="11">The sequence shown here is derived from an EMBL/GenBank/DDBJ whole genome shotgun (WGS) entry which is preliminary data.</text>
</comment>
<dbReference type="InterPro" id="IPR007387">
    <property type="entry name" value="TRAP_DctQ"/>
</dbReference>
<keyword evidence="2 9" id="KW-0813">Transport</keyword>
<evidence type="ECO:0000313" key="11">
    <source>
        <dbReference type="EMBL" id="MEX4008242.1"/>
    </source>
</evidence>
<comment type="subunit">
    <text evidence="9">The complex comprises the extracytoplasmic solute receptor protein and the two transmembrane proteins.</text>
</comment>
<feature type="domain" description="Tripartite ATP-independent periplasmic transporters DctQ component" evidence="10">
    <location>
        <begin position="44"/>
        <end position="206"/>
    </location>
</feature>
<evidence type="ECO:0000256" key="4">
    <source>
        <dbReference type="ARBA" id="ARBA00022519"/>
    </source>
</evidence>
<feature type="transmembrane region" description="Helical" evidence="9">
    <location>
        <begin position="104"/>
        <end position="131"/>
    </location>
</feature>
<dbReference type="InterPro" id="IPR055348">
    <property type="entry name" value="DctQ"/>
</dbReference>
<keyword evidence="4 9" id="KW-0997">Cell inner membrane</keyword>
<evidence type="ECO:0000259" key="10">
    <source>
        <dbReference type="Pfam" id="PF04290"/>
    </source>
</evidence>
<evidence type="ECO:0000256" key="8">
    <source>
        <dbReference type="ARBA" id="ARBA00038436"/>
    </source>
</evidence>
<reference evidence="11 12" key="1">
    <citation type="submission" date="2024-01" db="EMBL/GenBank/DDBJ databases">
        <title>New evidence supports the origin of RcGTA from prophage.</title>
        <authorList>
            <person name="Xu Y."/>
            <person name="Liu B."/>
            <person name="Chen F."/>
        </authorList>
    </citation>
    <scope>NUCLEOTIDE SEQUENCE [LARGE SCALE GENOMIC DNA]</scope>
    <source>
        <strain evidence="11 12">CBW1107-2</strain>
    </source>
</reference>
<accession>A0ABV3WU83</accession>
<evidence type="ECO:0000313" key="12">
    <source>
        <dbReference type="Proteomes" id="UP001559025"/>
    </source>
</evidence>
<evidence type="ECO:0000256" key="5">
    <source>
        <dbReference type="ARBA" id="ARBA00022692"/>
    </source>
</evidence>
<feature type="transmembrane region" description="Helical" evidence="9">
    <location>
        <begin position="67"/>
        <end position="84"/>
    </location>
</feature>
<feature type="transmembrane region" description="Helical" evidence="9">
    <location>
        <begin position="180"/>
        <end position="205"/>
    </location>
</feature>
<evidence type="ECO:0000256" key="3">
    <source>
        <dbReference type="ARBA" id="ARBA00022475"/>
    </source>
</evidence>
<gene>
    <name evidence="11" type="ORF">V1479_13080</name>
</gene>
<dbReference type="PANTHER" id="PTHR35011">
    <property type="entry name" value="2,3-DIKETO-L-GULONATE TRAP TRANSPORTER SMALL PERMEASE PROTEIN YIAM"/>
    <property type="match status" value="1"/>
</dbReference>
<keyword evidence="3" id="KW-1003">Cell membrane</keyword>
<keyword evidence="12" id="KW-1185">Reference proteome</keyword>
<evidence type="ECO:0000256" key="2">
    <source>
        <dbReference type="ARBA" id="ARBA00022448"/>
    </source>
</evidence>
<name>A0ABV3WU83_9HYPH</name>
<proteinExistence type="inferred from homology"/>
<feature type="transmembrane region" description="Helical" evidence="9">
    <location>
        <begin position="35"/>
        <end position="55"/>
    </location>
</feature>
<evidence type="ECO:0000256" key="7">
    <source>
        <dbReference type="ARBA" id="ARBA00023136"/>
    </source>
</evidence>
<keyword evidence="5 9" id="KW-0812">Transmembrane</keyword>
<organism evidence="11 12">
    <name type="scientific">Neoaquamicrobium sediminum</name>
    <dbReference type="NCBI Taxonomy" id="1849104"/>
    <lineage>
        <taxon>Bacteria</taxon>
        <taxon>Pseudomonadati</taxon>
        <taxon>Pseudomonadota</taxon>
        <taxon>Alphaproteobacteria</taxon>
        <taxon>Hyphomicrobiales</taxon>
        <taxon>Phyllobacteriaceae</taxon>
        <taxon>Neoaquamicrobium</taxon>
    </lineage>
</organism>
<protein>
    <recommendedName>
        <fullName evidence="9">TRAP transporter small permease protein</fullName>
    </recommendedName>
</protein>
<dbReference type="Proteomes" id="UP001559025">
    <property type="component" value="Unassembled WGS sequence"/>
</dbReference>
<evidence type="ECO:0000256" key="1">
    <source>
        <dbReference type="ARBA" id="ARBA00004429"/>
    </source>
</evidence>
<keyword evidence="6 9" id="KW-1133">Transmembrane helix</keyword>
<dbReference type="RefSeq" id="WP_173191874.1">
    <property type="nucleotide sequence ID" value="NZ_JABETK010000002.1"/>
</dbReference>
<dbReference type="Pfam" id="PF04290">
    <property type="entry name" value="DctQ"/>
    <property type="match status" value="1"/>
</dbReference>
<comment type="function">
    <text evidence="9">Part of the tripartite ATP-independent periplasmic (TRAP) transport system.</text>
</comment>
<keyword evidence="7 9" id="KW-0472">Membrane</keyword>
<comment type="similarity">
    <text evidence="8 9">Belongs to the TRAP transporter small permease family.</text>
</comment>
<evidence type="ECO:0000256" key="9">
    <source>
        <dbReference type="RuleBase" id="RU369079"/>
    </source>
</evidence>
<comment type="subcellular location">
    <subcellularLocation>
        <location evidence="1 9">Cell inner membrane</location>
        <topology evidence="1 9">Multi-pass membrane protein</topology>
    </subcellularLocation>
</comment>